<dbReference type="Pfam" id="PF00097">
    <property type="entry name" value="zf-C3HC4"/>
    <property type="match status" value="1"/>
</dbReference>
<keyword evidence="11" id="KW-0131">Cell cycle</keyword>
<dbReference type="InterPro" id="IPR031099">
    <property type="entry name" value="BRCA1-associated"/>
</dbReference>
<dbReference type="GO" id="GO:0004842">
    <property type="term" value="F:ubiquitin-protein transferase activity"/>
    <property type="evidence" value="ECO:0007669"/>
    <property type="project" value="TreeGrafter"/>
</dbReference>
<evidence type="ECO:0000256" key="11">
    <source>
        <dbReference type="ARBA" id="ARBA00023306"/>
    </source>
</evidence>
<evidence type="ECO:0000313" key="18">
    <source>
        <dbReference type="Proteomes" id="UP000050795"/>
    </source>
</evidence>
<evidence type="ECO:0000313" key="19">
    <source>
        <dbReference type="WBParaSite" id="TREG1_85740.3"/>
    </source>
</evidence>
<organism evidence="18 19">
    <name type="scientific">Trichobilharzia regenti</name>
    <name type="common">Nasal bird schistosome</name>
    <dbReference type="NCBI Taxonomy" id="157069"/>
    <lineage>
        <taxon>Eukaryota</taxon>
        <taxon>Metazoa</taxon>
        <taxon>Spiralia</taxon>
        <taxon>Lophotrochozoa</taxon>
        <taxon>Platyhelminthes</taxon>
        <taxon>Trematoda</taxon>
        <taxon>Digenea</taxon>
        <taxon>Strigeidida</taxon>
        <taxon>Schistosomatoidea</taxon>
        <taxon>Schistosomatidae</taxon>
        <taxon>Trichobilharzia</taxon>
    </lineage>
</organism>
<evidence type="ECO:0000256" key="3">
    <source>
        <dbReference type="ARBA" id="ARBA00022454"/>
    </source>
</evidence>
<evidence type="ECO:0000313" key="20">
    <source>
        <dbReference type="WBParaSite" id="TREG1_85800.1"/>
    </source>
</evidence>
<dbReference type="SMART" id="SM00292">
    <property type="entry name" value="BRCT"/>
    <property type="match status" value="1"/>
</dbReference>
<dbReference type="GO" id="GO:0000724">
    <property type="term" value="P:double-strand break repair via homologous recombination"/>
    <property type="evidence" value="ECO:0007669"/>
    <property type="project" value="TreeGrafter"/>
</dbReference>
<dbReference type="InterPro" id="IPR017907">
    <property type="entry name" value="Znf_RING_CS"/>
</dbReference>
<dbReference type="SMART" id="SM00184">
    <property type="entry name" value="RING"/>
    <property type="match status" value="1"/>
</dbReference>
<dbReference type="InterPro" id="IPR013083">
    <property type="entry name" value="Znf_RING/FYVE/PHD"/>
</dbReference>
<dbReference type="InterPro" id="IPR001357">
    <property type="entry name" value="BRCT_dom"/>
</dbReference>
<evidence type="ECO:0000256" key="7">
    <source>
        <dbReference type="ARBA" id="ARBA00022771"/>
    </source>
</evidence>
<keyword evidence="6" id="KW-0227">DNA damage</keyword>
<dbReference type="InterPro" id="IPR036420">
    <property type="entry name" value="BRCT_dom_sf"/>
</dbReference>
<keyword evidence="10" id="KW-0539">Nucleus</keyword>
<feature type="domain" description="BRCT" evidence="17">
    <location>
        <begin position="1116"/>
        <end position="1172"/>
    </location>
</feature>
<dbReference type="WBParaSite" id="TREG1_85800.1">
    <property type="protein sequence ID" value="TREG1_85800.1"/>
    <property type="gene ID" value="TREG1_85800"/>
</dbReference>
<keyword evidence="9" id="KW-0234">DNA repair</keyword>
<evidence type="ECO:0000256" key="15">
    <source>
        <dbReference type="SAM" id="MobiDB-lite"/>
    </source>
</evidence>
<dbReference type="PANTHER" id="PTHR13763:SF0">
    <property type="entry name" value="BREAST CANCER TYPE 1 SUSCEPTIBILITY PROTEIN"/>
    <property type="match status" value="1"/>
</dbReference>
<evidence type="ECO:0000256" key="1">
    <source>
        <dbReference type="ARBA" id="ARBA00004123"/>
    </source>
</evidence>
<dbReference type="InterPro" id="IPR018957">
    <property type="entry name" value="Znf_C3HC4_RING-type"/>
</dbReference>
<feature type="domain" description="BRCT" evidence="17">
    <location>
        <begin position="1285"/>
        <end position="1333"/>
    </location>
</feature>
<dbReference type="PROSITE" id="PS00518">
    <property type="entry name" value="ZF_RING_1"/>
    <property type="match status" value="1"/>
</dbReference>
<name>A0AA85KL74_TRIRE</name>
<dbReference type="PROSITE" id="PS50089">
    <property type="entry name" value="ZF_RING_2"/>
    <property type="match status" value="1"/>
</dbReference>
<keyword evidence="8" id="KW-0862">Zinc</keyword>
<comment type="subcellular location">
    <subcellularLocation>
        <location evidence="2">Chromosome</location>
    </subcellularLocation>
    <subcellularLocation>
        <location evidence="1">Nucleus</location>
    </subcellularLocation>
</comment>
<accession>A0AA85KL74</accession>
<dbReference type="GO" id="GO:0008270">
    <property type="term" value="F:zinc ion binding"/>
    <property type="evidence" value="ECO:0007669"/>
    <property type="project" value="UniProtKB-KW"/>
</dbReference>
<dbReference type="PANTHER" id="PTHR13763">
    <property type="entry name" value="BREAST CANCER TYPE 1 SUSCEPTIBILITY PROTEIN BRCA1"/>
    <property type="match status" value="1"/>
</dbReference>
<keyword evidence="5" id="KW-0677">Repeat</keyword>
<feature type="coiled-coil region" evidence="14">
    <location>
        <begin position="862"/>
        <end position="889"/>
    </location>
</feature>
<dbReference type="GO" id="GO:0031436">
    <property type="term" value="C:BRCA1-BARD1 complex"/>
    <property type="evidence" value="ECO:0007669"/>
    <property type="project" value="TreeGrafter"/>
</dbReference>
<dbReference type="Pfam" id="PF00533">
    <property type="entry name" value="BRCT"/>
    <property type="match status" value="1"/>
</dbReference>
<evidence type="ECO:0000256" key="6">
    <source>
        <dbReference type="ARBA" id="ARBA00022763"/>
    </source>
</evidence>
<protein>
    <recommendedName>
        <fullName evidence="12">RING-type E3 ubiquitin transferase BRCA1</fullName>
    </recommendedName>
</protein>
<dbReference type="InterPro" id="IPR001841">
    <property type="entry name" value="Znf_RING"/>
</dbReference>
<evidence type="ECO:0000256" key="12">
    <source>
        <dbReference type="ARBA" id="ARBA00031556"/>
    </source>
</evidence>
<sequence length="1348" mass="147955">MDSDCVSEIESCLGGVKQFLRCPICLDDVQNPVITPCSHVYCKFCMDKHFEKKRNASCPLCNKNITTRSLKATSKVVNIIELCRKVLSCYEQEAGTRLLPQDLGNSLHLSQELTQAPVNNVETSNFQTRVVPNTYQQADKGASAIRPRNRILLGTTARTQRTKQLYKQHNAMHSEDVVLTQPMCDPDASAKVQIQSLANGEEKTDTFFELFSLTQQTQPMVDSSDGGSLFVPVEGMLRNNLLADVATSSIAAKSKQQYASKFSKKSKRVKRSACLPPLPPVMKTGFVTGETPGPNPRNSFSRLTSATLKRSSDAPCEGEITRKHCRRESNCSVLSGQGLVTKTHEVVCHVQPSENLSANIKSRTNSSKQQVNENAGLLPAENSLLKPTSSLKKRSHSFGGTLSHTASVVAGKRLLQKYRNKPHRLSAVHNSLSSKSPGWSRWRQMCRELRRRSSSLRLAFRRSSSVVGKSERKAYSESGENPTNDLPRRSSSLSSRIGISLSKLKHSTKRNKHRVTEPNAQTTISFGTSVDGSDISLNTLPGCNVALGKSEGNCVTGSGFKKLSCSKENCHFIMPLRRLLSRDYFHSRSLHSRLRSSLRRNEAGCCSPIIQVESPHGYSANKCDLDSPEPRPQLDGSNVSTLSYSLMGSHCDIYLQPLHCSACGETLILNPDVSNVNILSPVSQHGSELVLRPPASDRSCSISSSYWQAEDPGDTIFTDAHLDALVEANRRYVSESDGDHFTKQSRSSFPLNSCGVSFPVSSKTDSTEKCETILKAEVSNPVPVALQPDNLITVASSDRVSSGVTPNDDGKIQGDLITSPKCDHGAAKSPNLQNTELLEYPDQSNISTFPGSCSEIMPTVDRERLRHECEELEAVVAALQKQLEAQANELSPNTTAEIVRSACTEPLNDSPTSPITCNEQEQNEQPTFNSVKQAIINIEKIQCDAKPLSHSVSPKLSQVMETCASETVDIIPSSQTEDEPEDCHGNVKHAVSTSQSAISALKPSGQSSQDASIKLPSTLNSSLCDVIPGTFSGSTQTVRDPISPSQIALSNITQCPETNLGSLSTQGNENWTPMVSEKSQLNIAVTGSNLSPSDAALLYKFCLQFNIPEHSRFIPQKTTHVVIKEETGRPRVVKRTLKYFMGILNRAWVVNTDWVRECVTSKRLVDEAPYEIEGDTVCGDCHEGPKRGRLGVPAIPQSISGLPFRNQANQLNDISYSDRRPFSELWLCAYRNLGALQLSDFCQLASDGGAARVFEKPVDLMNATNKLAQSADNTGTNVRKPRAIILTDRDSLDFSLQDCQELYRIYGVPVISIEWMLNCISLYRRLPINQVYRICPTPQPVSVSIPKS</sequence>
<evidence type="ECO:0000256" key="14">
    <source>
        <dbReference type="SAM" id="Coils"/>
    </source>
</evidence>
<keyword evidence="4" id="KW-0479">Metal-binding</keyword>
<proteinExistence type="predicted"/>
<keyword evidence="3" id="KW-0158">Chromosome</keyword>
<dbReference type="GO" id="GO:0070531">
    <property type="term" value="C:BRCA1-A complex"/>
    <property type="evidence" value="ECO:0007669"/>
    <property type="project" value="TreeGrafter"/>
</dbReference>
<dbReference type="GO" id="GO:0045944">
    <property type="term" value="P:positive regulation of transcription by RNA polymerase II"/>
    <property type="evidence" value="ECO:0007669"/>
    <property type="project" value="TreeGrafter"/>
</dbReference>
<dbReference type="PROSITE" id="PS50172">
    <property type="entry name" value="BRCT"/>
    <property type="match status" value="2"/>
</dbReference>
<evidence type="ECO:0000256" key="5">
    <source>
        <dbReference type="ARBA" id="ARBA00022737"/>
    </source>
</evidence>
<dbReference type="GO" id="GO:0005694">
    <property type="term" value="C:chromosome"/>
    <property type="evidence" value="ECO:0007669"/>
    <property type="project" value="UniProtKB-SubCell"/>
</dbReference>
<feature type="region of interest" description="Disordered" evidence="15">
    <location>
        <begin position="469"/>
        <end position="494"/>
    </location>
</feature>
<evidence type="ECO:0000256" key="10">
    <source>
        <dbReference type="ARBA" id="ARBA00023242"/>
    </source>
</evidence>
<evidence type="ECO:0000256" key="9">
    <source>
        <dbReference type="ARBA" id="ARBA00023204"/>
    </source>
</evidence>
<evidence type="ECO:0000259" key="17">
    <source>
        <dbReference type="PROSITE" id="PS50172"/>
    </source>
</evidence>
<evidence type="ECO:0000256" key="13">
    <source>
        <dbReference type="PROSITE-ProRule" id="PRU00175"/>
    </source>
</evidence>
<evidence type="ECO:0000256" key="8">
    <source>
        <dbReference type="ARBA" id="ARBA00022833"/>
    </source>
</evidence>
<evidence type="ECO:0000256" key="2">
    <source>
        <dbReference type="ARBA" id="ARBA00004286"/>
    </source>
</evidence>
<dbReference type="Gene3D" id="3.30.40.10">
    <property type="entry name" value="Zinc/RING finger domain, C3HC4 (zinc finger)"/>
    <property type="match status" value="1"/>
</dbReference>
<evidence type="ECO:0000259" key="16">
    <source>
        <dbReference type="PROSITE" id="PS50089"/>
    </source>
</evidence>
<dbReference type="WBParaSite" id="TREG1_85740.3">
    <property type="protein sequence ID" value="TREG1_85740.3"/>
    <property type="gene ID" value="TREG1_85740"/>
</dbReference>
<feature type="compositionally biased region" description="Polar residues" evidence="15">
    <location>
        <begin position="907"/>
        <end position="924"/>
    </location>
</feature>
<dbReference type="SUPFAM" id="SSF52113">
    <property type="entry name" value="BRCT domain"/>
    <property type="match status" value="1"/>
</dbReference>
<evidence type="ECO:0000256" key="4">
    <source>
        <dbReference type="ARBA" id="ARBA00022723"/>
    </source>
</evidence>
<keyword evidence="14" id="KW-0175">Coiled coil</keyword>
<dbReference type="Proteomes" id="UP000050795">
    <property type="component" value="Unassembled WGS sequence"/>
</dbReference>
<feature type="region of interest" description="Disordered" evidence="15">
    <location>
        <begin position="905"/>
        <end position="924"/>
    </location>
</feature>
<feature type="domain" description="RING-type" evidence="16">
    <location>
        <begin position="22"/>
        <end position="62"/>
    </location>
</feature>
<dbReference type="SUPFAM" id="SSF57850">
    <property type="entry name" value="RING/U-box"/>
    <property type="match status" value="1"/>
</dbReference>
<dbReference type="Gene3D" id="3.40.50.10190">
    <property type="entry name" value="BRCT domain"/>
    <property type="match status" value="2"/>
</dbReference>
<keyword evidence="18" id="KW-1185">Reference proteome</keyword>
<reference evidence="19 20" key="2">
    <citation type="submission" date="2023-11" db="UniProtKB">
        <authorList>
            <consortium name="WormBaseParasite"/>
        </authorList>
    </citation>
    <scope>IDENTIFICATION</scope>
</reference>
<reference evidence="18" key="1">
    <citation type="submission" date="2022-06" db="EMBL/GenBank/DDBJ databases">
        <authorList>
            <person name="Berger JAMES D."/>
            <person name="Berger JAMES D."/>
        </authorList>
    </citation>
    <scope>NUCLEOTIDE SEQUENCE [LARGE SCALE GENOMIC DNA]</scope>
</reference>
<keyword evidence="7 13" id="KW-0863">Zinc-finger</keyword>